<comment type="caution">
    <text evidence="5">The sequence shown here is derived from an EMBL/GenBank/DDBJ whole genome shotgun (WGS) entry which is preliminary data.</text>
</comment>
<dbReference type="RefSeq" id="WP_135683794.1">
    <property type="nucleotide sequence ID" value="NZ_RQEQ01000041.1"/>
</dbReference>
<reference evidence="6" key="1">
    <citation type="journal article" date="2019" name="PLoS Negl. Trop. Dis.">
        <title>Revisiting the worldwide diversity of Leptospira species in the environment.</title>
        <authorList>
            <person name="Vincent A.T."/>
            <person name="Schiettekatte O."/>
            <person name="Bourhy P."/>
            <person name="Veyrier F.J."/>
            <person name="Picardeau M."/>
        </authorList>
    </citation>
    <scope>NUCLEOTIDE SEQUENCE [LARGE SCALE GENOMIC DNA]</scope>
    <source>
        <strain evidence="6">201702407</strain>
    </source>
</reference>
<protein>
    <submittedName>
        <fullName evidence="5">AraC family transcriptional regulator</fullName>
    </submittedName>
</protein>
<dbReference type="Pfam" id="PF12833">
    <property type="entry name" value="HTH_18"/>
    <property type="match status" value="1"/>
</dbReference>
<proteinExistence type="predicted"/>
<evidence type="ECO:0000256" key="3">
    <source>
        <dbReference type="ARBA" id="ARBA00023163"/>
    </source>
</evidence>
<organism evidence="5 6">
    <name type="scientific">Leptospira stimsonii</name>
    <dbReference type="NCBI Taxonomy" id="2202203"/>
    <lineage>
        <taxon>Bacteria</taxon>
        <taxon>Pseudomonadati</taxon>
        <taxon>Spirochaetota</taxon>
        <taxon>Spirochaetia</taxon>
        <taxon>Leptospirales</taxon>
        <taxon>Leptospiraceae</taxon>
        <taxon>Leptospira</taxon>
    </lineage>
</organism>
<evidence type="ECO:0000256" key="2">
    <source>
        <dbReference type="ARBA" id="ARBA00023125"/>
    </source>
</evidence>
<keyword evidence="2" id="KW-0238">DNA-binding</keyword>
<feature type="domain" description="HTH araC/xylS-type" evidence="4">
    <location>
        <begin position="66"/>
        <end position="167"/>
    </location>
</feature>
<evidence type="ECO:0000256" key="1">
    <source>
        <dbReference type="ARBA" id="ARBA00023015"/>
    </source>
</evidence>
<dbReference type="SMART" id="SM00342">
    <property type="entry name" value="HTH_ARAC"/>
    <property type="match status" value="1"/>
</dbReference>
<accession>A0ABY2ND49</accession>
<dbReference type="Proteomes" id="UP000297422">
    <property type="component" value="Unassembled WGS sequence"/>
</dbReference>
<evidence type="ECO:0000313" key="6">
    <source>
        <dbReference type="Proteomes" id="UP000297422"/>
    </source>
</evidence>
<dbReference type="PANTHER" id="PTHR43280">
    <property type="entry name" value="ARAC-FAMILY TRANSCRIPTIONAL REGULATOR"/>
    <property type="match status" value="1"/>
</dbReference>
<keyword evidence="3" id="KW-0804">Transcription</keyword>
<evidence type="ECO:0000259" key="4">
    <source>
        <dbReference type="PROSITE" id="PS01124"/>
    </source>
</evidence>
<dbReference type="Gene3D" id="1.10.10.60">
    <property type="entry name" value="Homeodomain-like"/>
    <property type="match status" value="1"/>
</dbReference>
<keyword evidence="6" id="KW-1185">Reference proteome</keyword>
<sequence>MISVRTAPGLIIIYFYIIEYNFPIFLQKEITENFTEMKPGEYSDKTHLTGNSRNLLEGVNLDKIKENVNQFLTNREHLDEEIRLPDFSAYIGLSTHQASYYLNHYRKLSFSDFLNYHRLEEAKQLILTKKNLNLLEIAFECGFNTPSSFRRACLKFAGKTPKELRNQLIQEEPTLQKLKLQTQS</sequence>
<keyword evidence="1" id="KW-0805">Transcription regulation</keyword>
<dbReference type="PROSITE" id="PS01124">
    <property type="entry name" value="HTH_ARAC_FAMILY_2"/>
    <property type="match status" value="1"/>
</dbReference>
<dbReference type="InterPro" id="IPR009057">
    <property type="entry name" value="Homeodomain-like_sf"/>
</dbReference>
<gene>
    <name evidence="5" type="ORF">EHQ90_01775</name>
</gene>
<dbReference type="PANTHER" id="PTHR43280:SF29">
    <property type="entry name" value="ARAC-FAMILY TRANSCRIPTIONAL REGULATOR"/>
    <property type="match status" value="1"/>
</dbReference>
<dbReference type="EMBL" id="RQGT01000009">
    <property type="protein sequence ID" value="TGM21889.1"/>
    <property type="molecule type" value="Genomic_DNA"/>
</dbReference>
<evidence type="ECO:0000313" key="5">
    <source>
        <dbReference type="EMBL" id="TGM21889.1"/>
    </source>
</evidence>
<dbReference type="InterPro" id="IPR018060">
    <property type="entry name" value="HTH_AraC"/>
</dbReference>
<dbReference type="SUPFAM" id="SSF46689">
    <property type="entry name" value="Homeodomain-like"/>
    <property type="match status" value="1"/>
</dbReference>
<name>A0ABY2ND49_9LEPT</name>